<evidence type="ECO:0000256" key="3">
    <source>
        <dbReference type="ARBA" id="ARBA00022691"/>
    </source>
</evidence>
<keyword evidence="1 4" id="KW-0489">Methyltransferase</keyword>
<keyword evidence="2" id="KW-0808">Transferase</keyword>
<dbReference type="Pfam" id="PF01596">
    <property type="entry name" value="Methyltransf_3"/>
    <property type="match status" value="1"/>
</dbReference>
<keyword evidence="5" id="KW-1185">Reference proteome</keyword>
<dbReference type="PROSITE" id="PS51682">
    <property type="entry name" value="SAM_OMT_I"/>
    <property type="match status" value="1"/>
</dbReference>
<dbReference type="SUPFAM" id="SSF53335">
    <property type="entry name" value="S-adenosyl-L-methionine-dependent methyltransferases"/>
    <property type="match status" value="1"/>
</dbReference>
<dbReference type="CDD" id="cd02440">
    <property type="entry name" value="AdoMet_MTases"/>
    <property type="match status" value="1"/>
</dbReference>
<evidence type="ECO:0000256" key="1">
    <source>
        <dbReference type="ARBA" id="ARBA00022603"/>
    </source>
</evidence>
<comment type="caution">
    <text evidence="4">The sequence shown here is derived from an EMBL/GenBank/DDBJ whole genome shotgun (WGS) entry which is preliminary data.</text>
</comment>
<dbReference type="GO" id="GO:0008168">
    <property type="term" value="F:methyltransferase activity"/>
    <property type="evidence" value="ECO:0007669"/>
    <property type="project" value="UniProtKB-KW"/>
</dbReference>
<keyword evidence="3" id="KW-0949">S-adenosyl-L-methionine</keyword>
<proteinExistence type="predicted"/>
<reference evidence="4 5" key="1">
    <citation type="submission" date="2020-10" db="EMBL/GenBank/DDBJ databases">
        <title>Identification of Nocardia species via Next-generation sequencing and recognition of intraspecies genetic diversity.</title>
        <authorList>
            <person name="Li P."/>
            <person name="Li P."/>
            <person name="Lu B."/>
        </authorList>
    </citation>
    <scope>NUCLEOTIDE SEQUENCE [LARGE SCALE GENOMIC DNA]</scope>
    <source>
        <strain evidence="4 5">BJ06-0143</strain>
    </source>
</reference>
<dbReference type="EMBL" id="JADLQN010000001">
    <property type="protein sequence ID" value="MBF6352997.1"/>
    <property type="molecule type" value="Genomic_DNA"/>
</dbReference>
<dbReference type="Gene3D" id="3.40.50.150">
    <property type="entry name" value="Vaccinia Virus protein VP39"/>
    <property type="match status" value="1"/>
</dbReference>
<dbReference type="GO" id="GO:0032259">
    <property type="term" value="P:methylation"/>
    <property type="evidence" value="ECO:0007669"/>
    <property type="project" value="UniProtKB-KW"/>
</dbReference>
<protein>
    <submittedName>
        <fullName evidence="4">Class I SAM-dependent methyltransferase</fullName>
    </submittedName>
</protein>
<dbReference type="InterPro" id="IPR029063">
    <property type="entry name" value="SAM-dependent_MTases_sf"/>
</dbReference>
<dbReference type="PANTHER" id="PTHR10509">
    <property type="entry name" value="O-METHYLTRANSFERASE-RELATED"/>
    <property type="match status" value="1"/>
</dbReference>
<dbReference type="InterPro" id="IPR002935">
    <property type="entry name" value="SAM_O-MeTrfase"/>
</dbReference>
<dbReference type="Proteomes" id="UP000707731">
    <property type="component" value="Unassembled WGS sequence"/>
</dbReference>
<dbReference type="InterPro" id="IPR050362">
    <property type="entry name" value="Cation-dep_OMT"/>
</dbReference>
<dbReference type="PANTHER" id="PTHR10509:SF14">
    <property type="entry name" value="CAFFEOYL-COA O-METHYLTRANSFERASE 3-RELATED"/>
    <property type="match status" value="1"/>
</dbReference>
<evidence type="ECO:0000313" key="4">
    <source>
        <dbReference type="EMBL" id="MBF6352997.1"/>
    </source>
</evidence>
<sequence>MADQVEVSDALLTYVRDVSLREDPVLRELRETTAGLPLGTAMQLMPEEGQLLALFVKLCAAERVIDLGTFTGYSALAMARALGPGGRLITCDNSARWLGIAEQYWQRAGVADRIEARIGDGAKTLGELAAEFGPDSFDLIFIDADKIGYPDYYESALTLLRPGGLIVIDNTLLRGRVIDPEASDPESAAIRALNERISDDSRVDIALLVMADGITLARKR</sequence>
<organism evidence="4 5">
    <name type="scientific">Nocardia higoensis</name>
    <dbReference type="NCBI Taxonomy" id="228599"/>
    <lineage>
        <taxon>Bacteria</taxon>
        <taxon>Bacillati</taxon>
        <taxon>Actinomycetota</taxon>
        <taxon>Actinomycetes</taxon>
        <taxon>Mycobacteriales</taxon>
        <taxon>Nocardiaceae</taxon>
        <taxon>Nocardia</taxon>
    </lineage>
</organism>
<evidence type="ECO:0000313" key="5">
    <source>
        <dbReference type="Proteomes" id="UP000707731"/>
    </source>
</evidence>
<name>A0ABS0D5Q8_9NOCA</name>
<gene>
    <name evidence="4" type="ORF">IU449_00275</name>
</gene>
<evidence type="ECO:0000256" key="2">
    <source>
        <dbReference type="ARBA" id="ARBA00022679"/>
    </source>
</evidence>
<accession>A0ABS0D5Q8</accession>